<dbReference type="AlphaFoldDB" id="A0A8H3ILC3"/>
<organism evidence="2 3">
    <name type="scientific">Heterodermia speciosa</name>
    <dbReference type="NCBI Taxonomy" id="116794"/>
    <lineage>
        <taxon>Eukaryota</taxon>
        <taxon>Fungi</taxon>
        <taxon>Dikarya</taxon>
        <taxon>Ascomycota</taxon>
        <taxon>Pezizomycotina</taxon>
        <taxon>Lecanoromycetes</taxon>
        <taxon>OSLEUM clade</taxon>
        <taxon>Lecanoromycetidae</taxon>
        <taxon>Caliciales</taxon>
        <taxon>Physciaceae</taxon>
        <taxon>Heterodermia</taxon>
    </lineage>
</organism>
<feature type="compositionally biased region" description="Basic and acidic residues" evidence="1">
    <location>
        <begin position="92"/>
        <end position="104"/>
    </location>
</feature>
<gene>
    <name evidence="2" type="ORF">HETSPECPRED_005270</name>
</gene>
<dbReference type="EMBL" id="CAJPDS010000032">
    <property type="protein sequence ID" value="CAF9923198.1"/>
    <property type="molecule type" value="Genomic_DNA"/>
</dbReference>
<dbReference type="Proteomes" id="UP000664521">
    <property type="component" value="Unassembled WGS sequence"/>
</dbReference>
<evidence type="ECO:0000313" key="3">
    <source>
        <dbReference type="Proteomes" id="UP000664521"/>
    </source>
</evidence>
<evidence type="ECO:0000256" key="1">
    <source>
        <dbReference type="SAM" id="MobiDB-lite"/>
    </source>
</evidence>
<sequence length="172" mass="19185">MLIDKFIVERDKYDDREDLVRQLEQKDSSISSFLQRIRGALEQIESLEDEIATGEHVSPSIQDWSAENRAIAESNVETRYLQVQDQPSPPKESLKQGDRYRPNYEKSPSVDSNTEKADTPQVIRGETMSIVEATIGGGLAALSQIAGATEDLLQTIRKPGCPDLSIHMVPTD</sequence>
<evidence type="ECO:0000313" key="2">
    <source>
        <dbReference type="EMBL" id="CAF9923198.1"/>
    </source>
</evidence>
<name>A0A8H3ILC3_9LECA</name>
<protein>
    <submittedName>
        <fullName evidence="2">Uncharacterized protein</fullName>
    </submittedName>
</protein>
<reference evidence="2" key="1">
    <citation type="submission" date="2021-03" db="EMBL/GenBank/DDBJ databases">
        <authorList>
            <person name="Tagirdzhanova G."/>
        </authorList>
    </citation>
    <scope>NUCLEOTIDE SEQUENCE</scope>
</reference>
<proteinExistence type="predicted"/>
<accession>A0A8H3ILC3</accession>
<feature type="region of interest" description="Disordered" evidence="1">
    <location>
        <begin position="80"/>
        <end position="118"/>
    </location>
</feature>
<comment type="caution">
    <text evidence="2">The sequence shown here is derived from an EMBL/GenBank/DDBJ whole genome shotgun (WGS) entry which is preliminary data.</text>
</comment>
<keyword evidence="3" id="KW-1185">Reference proteome</keyword>